<protein>
    <submittedName>
        <fullName evidence="2">Uncharacterized protein</fullName>
    </submittedName>
</protein>
<feature type="transmembrane region" description="Helical" evidence="1">
    <location>
        <begin position="51"/>
        <end position="72"/>
    </location>
</feature>
<organism evidence="2 3">
    <name type="scientific">Pseudoalteromonas luteoviolacea S4060-1</name>
    <dbReference type="NCBI Taxonomy" id="1365257"/>
    <lineage>
        <taxon>Bacteria</taxon>
        <taxon>Pseudomonadati</taxon>
        <taxon>Pseudomonadota</taxon>
        <taxon>Gammaproteobacteria</taxon>
        <taxon>Alteromonadales</taxon>
        <taxon>Pseudoalteromonadaceae</taxon>
        <taxon>Pseudoalteromonas</taxon>
    </lineage>
</organism>
<evidence type="ECO:0000313" key="3">
    <source>
        <dbReference type="Proteomes" id="UP000076661"/>
    </source>
</evidence>
<keyword evidence="1" id="KW-0472">Membrane</keyword>
<keyword evidence="1" id="KW-1133">Transmembrane helix</keyword>
<proteinExistence type="predicted"/>
<dbReference type="EMBL" id="AUXX01000067">
    <property type="protein sequence ID" value="KZN59628.1"/>
    <property type="molecule type" value="Genomic_DNA"/>
</dbReference>
<dbReference type="PATRIC" id="fig|1365257.3.peg.4997"/>
<keyword evidence="1" id="KW-0812">Transmembrane</keyword>
<name>A0A167IJV6_9GAMM</name>
<dbReference type="AlphaFoldDB" id="A0A167IJV6"/>
<reference evidence="2 3" key="1">
    <citation type="submission" date="2013-07" db="EMBL/GenBank/DDBJ databases">
        <title>Comparative Genomic and Metabolomic Analysis of Twelve Strains of Pseudoalteromonas luteoviolacea.</title>
        <authorList>
            <person name="Vynne N.G."/>
            <person name="Mansson M."/>
            <person name="Gram L."/>
        </authorList>
    </citation>
    <scope>NUCLEOTIDE SEQUENCE [LARGE SCALE GENOMIC DNA]</scope>
    <source>
        <strain evidence="2 3">S4060-1</strain>
    </source>
</reference>
<sequence length="144" mass="15688">MKSKYLLFGAICCFIAALLHLGCIVFGAQWYRFFGAGEHMARMAEDGLLEPTIVTSMIVLMLTVWGVYGLSGFGVIPRLPFQKLVLGLIACALMLRGIGFPLFMSSFPENTLTFWLISSSICLIMGTCFAIGTLSLVKGTSKSE</sequence>
<gene>
    <name evidence="2" type="ORF">N478_07895</name>
</gene>
<evidence type="ECO:0000256" key="1">
    <source>
        <dbReference type="SAM" id="Phobius"/>
    </source>
</evidence>
<comment type="caution">
    <text evidence="2">The sequence shown here is derived from an EMBL/GenBank/DDBJ whole genome shotgun (WGS) entry which is preliminary data.</text>
</comment>
<dbReference type="RefSeq" id="WP_063383065.1">
    <property type="nucleotide sequence ID" value="NZ_AUXX01000067.1"/>
</dbReference>
<feature type="transmembrane region" description="Helical" evidence="1">
    <location>
        <begin position="84"/>
        <end position="103"/>
    </location>
</feature>
<dbReference type="Proteomes" id="UP000076661">
    <property type="component" value="Unassembled WGS sequence"/>
</dbReference>
<evidence type="ECO:0000313" key="2">
    <source>
        <dbReference type="EMBL" id="KZN59628.1"/>
    </source>
</evidence>
<feature type="transmembrane region" description="Helical" evidence="1">
    <location>
        <begin position="115"/>
        <end position="137"/>
    </location>
</feature>
<accession>A0A167IJV6</accession>